<dbReference type="EC" id="1.3.1.20" evidence="3"/>
<evidence type="ECO:0000256" key="7">
    <source>
        <dbReference type="ARBA" id="ARBA00042988"/>
    </source>
</evidence>
<comment type="similarity">
    <text evidence="1">Belongs to the Gfo/Idh/MocA family.</text>
</comment>
<dbReference type="GO" id="GO:0047837">
    <property type="term" value="F:D-xylose 1-dehydrogenase (NADP+) activity"/>
    <property type="evidence" value="ECO:0007669"/>
    <property type="project" value="UniProtKB-EC"/>
</dbReference>
<organism evidence="13 14">
    <name type="scientific">Coptotermes formosanus</name>
    <name type="common">Formosan subterranean termite</name>
    <dbReference type="NCBI Taxonomy" id="36987"/>
    <lineage>
        <taxon>Eukaryota</taxon>
        <taxon>Metazoa</taxon>
        <taxon>Ecdysozoa</taxon>
        <taxon>Arthropoda</taxon>
        <taxon>Hexapoda</taxon>
        <taxon>Insecta</taxon>
        <taxon>Pterygota</taxon>
        <taxon>Neoptera</taxon>
        <taxon>Polyneoptera</taxon>
        <taxon>Dictyoptera</taxon>
        <taxon>Blattodea</taxon>
        <taxon>Blattoidea</taxon>
        <taxon>Termitoidae</taxon>
        <taxon>Rhinotermitidae</taxon>
        <taxon>Coptotermes</taxon>
    </lineage>
</organism>
<evidence type="ECO:0000256" key="5">
    <source>
        <dbReference type="ARBA" id="ARBA00040603"/>
    </source>
</evidence>
<keyword evidence="2" id="KW-0560">Oxidoreductase</keyword>
<feature type="domain" description="GFO/IDH/MocA-like oxidoreductase" evidence="12">
    <location>
        <begin position="164"/>
        <end position="227"/>
    </location>
</feature>
<evidence type="ECO:0000256" key="4">
    <source>
        <dbReference type="ARBA" id="ARBA00038984"/>
    </source>
</evidence>
<evidence type="ECO:0000313" key="14">
    <source>
        <dbReference type="Proteomes" id="UP000502823"/>
    </source>
</evidence>
<dbReference type="InterPro" id="IPR055170">
    <property type="entry name" value="GFO_IDH_MocA-like_dom"/>
</dbReference>
<dbReference type="Pfam" id="PF01408">
    <property type="entry name" value="GFO_IDH_MocA"/>
    <property type="match status" value="1"/>
</dbReference>
<protein>
    <recommendedName>
        <fullName evidence="5">Trans-1,2-dihydrobenzene-1,2-diol dehydrogenase</fullName>
        <ecNumber evidence="4">1.1.1.179</ecNumber>
        <ecNumber evidence="3">1.3.1.20</ecNumber>
    </recommendedName>
    <alternativeName>
        <fullName evidence="8">D-xylose 1-dehydrogenase</fullName>
    </alternativeName>
    <alternativeName>
        <fullName evidence="7">D-xylose-NADP dehydrogenase</fullName>
    </alternativeName>
    <alternativeName>
        <fullName evidence="6">Dimeric dihydrodiol dehydrogenase</fullName>
    </alternativeName>
</protein>
<comment type="catalytic activity">
    <reaction evidence="10">
        <text>D-xylose + NADP(+) = D-xylono-1,5-lactone + NADPH + H(+)</text>
        <dbReference type="Rhea" id="RHEA:22000"/>
        <dbReference type="ChEBI" id="CHEBI:15378"/>
        <dbReference type="ChEBI" id="CHEBI:15867"/>
        <dbReference type="ChEBI" id="CHEBI:53455"/>
        <dbReference type="ChEBI" id="CHEBI:57783"/>
        <dbReference type="ChEBI" id="CHEBI:58349"/>
        <dbReference type="EC" id="1.1.1.179"/>
    </reaction>
</comment>
<dbReference type="FunCoup" id="A0A6L2PCP9">
    <property type="interactions" value="244"/>
</dbReference>
<comment type="caution">
    <text evidence="13">The sequence shown here is derived from an EMBL/GenBank/DDBJ whole genome shotgun (WGS) entry which is preliminary data.</text>
</comment>
<evidence type="ECO:0000259" key="11">
    <source>
        <dbReference type="Pfam" id="PF01408"/>
    </source>
</evidence>
<dbReference type="EMBL" id="BLKM01000211">
    <property type="protein sequence ID" value="GFG30314.1"/>
    <property type="molecule type" value="Genomic_DNA"/>
</dbReference>
<evidence type="ECO:0000256" key="8">
    <source>
        <dbReference type="ARBA" id="ARBA00043025"/>
    </source>
</evidence>
<reference evidence="14" key="1">
    <citation type="submission" date="2020-01" db="EMBL/GenBank/DDBJ databases">
        <title>Draft genome sequence of the Termite Coptotermes fromosanus.</title>
        <authorList>
            <person name="Itakura S."/>
            <person name="Yosikawa Y."/>
            <person name="Umezawa K."/>
        </authorList>
    </citation>
    <scope>NUCLEOTIDE SEQUENCE [LARGE SCALE GENOMIC DNA]</scope>
</reference>
<dbReference type="SUPFAM" id="SSF55347">
    <property type="entry name" value="Glyceraldehyde-3-phosphate dehydrogenase-like, C-terminal domain"/>
    <property type="match status" value="1"/>
</dbReference>
<dbReference type="SUPFAM" id="SSF51735">
    <property type="entry name" value="NAD(P)-binding Rossmann-fold domains"/>
    <property type="match status" value="1"/>
</dbReference>
<dbReference type="InterPro" id="IPR036291">
    <property type="entry name" value="NAD(P)-bd_dom_sf"/>
</dbReference>
<keyword evidence="14" id="KW-1185">Reference proteome</keyword>
<evidence type="ECO:0000256" key="9">
    <source>
        <dbReference type="ARBA" id="ARBA00047423"/>
    </source>
</evidence>
<dbReference type="InterPro" id="IPR050984">
    <property type="entry name" value="Gfo/Idh/MocA_domain"/>
</dbReference>
<evidence type="ECO:0000256" key="6">
    <source>
        <dbReference type="ARBA" id="ARBA00042926"/>
    </source>
</evidence>
<dbReference type="GO" id="GO:0047115">
    <property type="term" value="F:trans-1,2-dihydrobenzene-1,2-diol dehydrogenase activity"/>
    <property type="evidence" value="ECO:0007669"/>
    <property type="project" value="UniProtKB-EC"/>
</dbReference>
<dbReference type="InterPro" id="IPR000683">
    <property type="entry name" value="Gfo/Idh/MocA-like_OxRdtase_N"/>
</dbReference>
<dbReference type="GO" id="GO:0000166">
    <property type="term" value="F:nucleotide binding"/>
    <property type="evidence" value="ECO:0007669"/>
    <property type="project" value="InterPro"/>
</dbReference>
<evidence type="ECO:0000313" key="13">
    <source>
        <dbReference type="EMBL" id="GFG30314.1"/>
    </source>
</evidence>
<name>A0A6L2PCP9_COPFO</name>
<proteinExistence type="inferred from homology"/>
<evidence type="ECO:0000256" key="3">
    <source>
        <dbReference type="ARBA" id="ARBA00038853"/>
    </source>
</evidence>
<dbReference type="PANTHER" id="PTHR22604">
    <property type="entry name" value="OXIDOREDUCTASES"/>
    <property type="match status" value="1"/>
</dbReference>
<accession>A0A6L2PCP9</accession>
<evidence type="ECO:0000256" key="1">
    <source>
        <dbReference type="ARBA" id="ARBA00010928"/>
    </source>
</evidence>
<evidence type="ECO:0000259" key="12">
    <source>
        <dbReference type="Pfam" id="PF22725"/>
    </source>
</evidence>
<dbReference type="Gene3D" id="3.40.50.720">
    <property type="entry name" value="NAD(P)-binding Rossmann-like Domain"/>
    <property type="match status" value="1"/>
</dbReference>
<dbReference type="Gene3D" id="3.30.360.10">
    <property type="entry name" value="Dihydrodipicolinate Reductase, domain 2"/>
    <property type="match status" value="2"/>
</dbReference>
<feature type="domain" description="Gfo/Idh/MocA-like oxidoreductase N-terminal" evidence="11">
    <location>
        <begin position="4"/>
        <end position="121"/>
    </location>
</feature>
<dbReference type="Proteomes" id="UP000502823">
    <property type="component" value="Unassembled WGS sequence"/>
</dbReference>
<evidence type="ECO:0000256" key="2">
    <source>
        <dbReference type="ARBA" id="ARBA00023002"/>
    </source>
</evidence>
<dbReference type="InParanoid" id="A0A6L2PCP9"/>
<evidence type="ECO:0000256" key="10">
    <source>
        <dbReference type="ARBA" id="ARBA00049233"/>
    </source>
</evidence>
<dbReference type="AlphaFoldDB" id="A0A6L2PCP9"/>
<dbReference type="Pfam" id="PF22725">
    <property type="entry name" value="GFO_IDH_MocA_C3"/>
    <property type="match status" value="1"/>
</dbReference>
<dbReference type="OrthoDB" id="2129491at2759"/>
<comment type="catalytic activity">
    <reaction evidence="9">
        <text>(1R,2R)-1,2-dihydrobenzene-1,2-diol + NADP(+) = catechol + NADPH + H(+)</text>
        <dbReference type="Rhea" id="RHEA:16729"/>
        <dbReference type="ChEBI" id="CHEBI:10702"/>
        <dbReference type="ChEBI" id="CHEBI:15378"/>
        <dbReference type="ChEBI" id="CHEBI:18135"/>
        <dbReference type="ChEBI" id="CHEBI:57783"/>
        <dbReference type="ChEBI" id="CHEBI:58349"/>
        <dbReference type="EC" id="1.3.1.20"/>
    </reaction>
</comment>
<gene>
    <name evidence="13" type="ORF">Cfor_01562</name>
</gene>
<dbReference type="EC" id="1.1.1.179" evidence="4"/>
<dbReference type="PANTHER" id="PTHR22604:SF105">
    <property type="entry name" value="TRANS-1,2-DIHYDROBENZENE-1,2-DIOL DEHYDROGENASE"/>
    <property type="match status" value="1"/>
</dbReference>
<sequence length="312" mass="34524">MATRWGIASAGKISHDFVTALNTLPSEEHRVVAVAAQQLDRAQTFATEHNIPSAYGSYEELAKDPEVEVVYIGAINTLHLDISKLMLSNGKHVLCEKPLTVNLKQTKELINFAKEKQLFLMEAVWSRCFPAYEALKKELEAATLGEVLQVIASFGVVIEDVDRLAQFVFGPSLPESVVAQGELNENGVDTSTSITLKYKGGKTATVCTHSRVKLPNEAFIVGTKGTIKILEPFWCPTSIITPEKTQEFILPTASKPFNFNNSAGLRYEAMEVRRCLKQGLLESPKISHEESLALAQLEDEIRSQLGVRYDQD</sequence>